<sequence>MPVPLIAMGILAVNLKENVSSNIFSDSLKEKIILEYRLMGQGHVAVFSALDEEEIKQVSQVFHVIRF</sequence>
<name>A0A0N4UCP8_DRAME</name>
<evidence type="ECO:0000313" key="3">
    <source>
        <dbReference type="Proteomes" id="UP000274756"/>
    </source>
</evidence>
<dbReference type="Proteomes" id="UP000038040">
    <property type="component" value="Unplaced"/>
</dbReference>
<dbReference type="AlphaFoldDB" id="A0A0N4UCP8"/>
<keyword evidence="3" id="KW-1185">Reference proteome</keyword>
<protein>
    <submittedName>
        <fullName evidence="4">Alpha/beta hydrolase</fullName>
    </submittedName>
</protein>
<organism evidence="2 4">
    <name type="scientific">Dracunculus medinensis</name>
    <name type="common">Guinea worm</name>
    <dbReference type="NCBI Taxonomy" id="318479"/>
    <lineage>
        <taxon>Eukaryota</taxon>
        <taxon>Metazoa</taxon>
        <taxon>Ecdysozoa</taxon>
        <taxon>Nematoda</taxon>
        <taxon>Chromadorea</taxon>
        <taxon>Rhabditida</taxon>
        <taxon>Spirurina</taxon>
        <taxon>Dracunculoidea</taxon>
        <taxon>Dracunculidae</taxon>
        <taxon>Dracunculus</taxon>
    </lineage>
</organism>
<proteinExistence type="predicted"/>
<evidence type="ECO:0000313" key="4">
    <source>
        <dbReference type="WBParaSite" id="DME_0000505101-mRNA-1"/>
    </source>
</evidence>
<gene>
    <name evidence="1" type="ORF">DME_LOCUS8850</name>
</gene>
<accession>A0A0N4UCP8</accession>
<reference evidence="1 3" key="2">
    <citation type="submission" date="2018-11" db="EMBL/GenBank/DDBJ databases">
        <authorList>
            <consortium name="Pathogen Informatics"/>
        </authorList>
    </citation>
    <scope>NUCLEOTIDE SEQUENCE [LARGE SCALE GENOMIC DNA]</scope>
</reference>
<dbReference type="WBParaSite" id="DME_0000505101-mRNA-1">
    <property type="protein sequence ID" value="DME_0000505101-mRNA-1"/>
    <property type="gene ID" value="DME_0000505101"/>
</dbReference>
<reference evidence="4" key="1">
    <citation type="submission" date="2017-02" db="UniProtKB">
        <authorList>
            <consortium name="WormBaseParasite"/>
        </authorList>
    </citation>
    <scope>IDENTIFICATION</scope>
</reference>
<evidence type="ECO:0000313" key="1">
    <source>
        <dbReference type="EMBL" id="VDN58877.1"/>
    </source>
</evidence>
<dbReference type="Proteomes" id="UP000274756">
    <property type="component" value="Unassembled WGS sequence"/>
</dbReference>
<dbReference type="EMBL" id="UYYG01001173">
    <property type="protein sequence ID" value="VDN58877.1"/>
    <property type="molecule type" value="Genomic_DNA"/>
</dbReference>
<evidence type="ECO:0000313" key="2">
    <source>
        <dbReference type="Proteomes" id="UP000038040"/>
    </source>
</evidence>